<dbReference type="Gene3D" id="1.10.3330.10">
    <property type="entry name" value="Oxo-4-hydroxy-4-carboxy-5-ureidoimidazoline decarboxylase"/>
    <property type="match status" value="1"/>
</dbReference>
<dbReference type="EMBL" id="BDGX01000045">
    <property type="protein sequence ID" value="GAV54915.1"/>
    <property type="molecule type" value="Genomic_DNA"/>
</dbReference>
<evidence type="ECO:0000313" key="4">
    <source>
        <dbReference type="EMBL" id="GAV54915.1"/>
    </source>
</evidence>
<keyword evidence="1" id="KW-0659">Purine metabolism</keyword>
<dbReference type="PANTHER" id="PTHR37987">
    <property type="entry name" value="CHROMOSOME 9, WHOLE GENOME SHOTGUN SEQUENCE"/>
    <property type="match status" value="1"/>
</dbReference>
<evidence type="ECO:0000256" key="2">
    <source>
        <dbReference type="SAM" id="MobiDB-lite"/>
    </source>
</evidence>
<dbReference type="AlphaFoldDB" id="A0A1Q3AGZ4"/>
<proteinExistence type="predicted"/>
<dbReference type="InterPro" id="IPR036778">
    <property type="entry name" value="OHCU_decarboxylase_sf"/>
</dbReference>
<protein>
    <recommendedName>
        <fullName evidence="3">Oxo-4-hydroxy-4-carboxy-5-ureidoimidazoline decarboxylase domain-containing protein</fullName>
    </recommendedName>
</protein>
<accession>A0A1Q3AGZ4</accession>
<feature type="compositionally biased region" description="Polar residues" evidence="2">
    <location>
        <begin position="94"/>
        <end position="112"/>
    </location>
</feature>
<evidence type="ECO:0000256" key="1">
    <source>
        <dbReference type="ARBA" id="ARBA00022631"/>
    </source>
</evidence>
<name>A0A1Q3AGZ4_ZYGRO</name>
<evidence type="ECO:0000313" key="5">
    <source>
        <dbReference type="Proteomes" id="UP000187013"/>
    </source>
</evidence>
<dbReference type="Proteomes" id="UP000187013">
    <property type="component" value="Unassembled WGS sequence"/>
</dbReference>
<sequence>MQYQNFVHASKDHQLVIMNELFEPCQGLVQLTIVNDEFMSRAQQLNSYKEYIELVRSTLLQVCLEAEASPVENRIELLKDVVNAHPRLGEAKKQLSTHSTMEQKSLQNSQDSPEIQKKLLDLNHEYEKVYPGLRFVVFVNGRTRLEIMEVMESRIASGNTWFQEMRIAMQELCNIAQDRHLKNRCRF</sequence>
<reference evidence="4 5" key="1">
    <citation type="submission" date="2016-08" db="EMBL/GenBank/DDBJ databases">
        <title>Draft genome sequence of allopolyploid Zygosaccharomyces rouxii.</title>
        <authorList>
            <person name="Watanabe J."/>
            <person name="Uehara K."/>
            <person name="Mogi Y."/>
            <person name="Tsukioka Y."/>
        </authorList>
    </citation>
    <scope>NUCLEOTIDE SEQUENCE [LARGE SCALE GENOMIC DNA]</scope>
    <source>
        <strain evidence="4 5">NBRC 110957</strain>
    </source>
</reference>
<dbReference type="GO" id="GO:0006144">
    <property type="term" value="P:purine nucleobase metabolic process"/>
    <property type="evidence" value="ECO:0007669"/>
    <property type="project" value="UniProtKB-KW"/>
</dbReference>
<evidence type="ECO:0000259" key="3">
    <source>
        <dbReference type="Pfam" id="PF09349"/>
    </source>
</evidence>
<comment type="caution">
    <text evidence="4">The sequence shown here is derived from an EMBL/GenBank/DDBJ whole genome shotgun (WGS) entry which is preliminary data.</text>
</comment>
<organism evidence="4 5">
    <name type="scientific">Zygosaccharomyces rouxii</name>
    <dbReference type="NCBI Taxonomy" id="4956"/>
    <lineage>
        <taxon>Eukaryota</taxon>
        <taxon>Fungi</taxon>
        <taxon>Dikarya</taxon>
        <taxon>Ascomycota</taxon>
        <taxon>Saccharomycotina</taxon>
        <taxon>Saccharomycetes</taxon>
        <taxon>Saccharomycetales</taxon>
        <taxon>Saccharomycetaceae</taxon>
        <taxon>Zygosaccharomyces</taxon>
    </lineage>
</organism>
<dbReference type="Pfam" id="PF09349">
    <property type="entry name" value="OHCU_decarbox"/>
    <property type="match status" value="1"/>
</dbReference>
<dbReference type="OrthoDB" id="5398391at2759"/>
<gene>
    <name evidence="4" type="ORF">ZYGR_0AS02380</name>
</gene>
<feature type="domain" description="Oxo-4-hydroxy-4-carboxy-5-ureidoimidazoline decarboxylase" evidence="3">
    <location>
        <begin position="10"/>
        <end position="179"/>
    </location>
</feature>
<dbReference type="PANTHER" id="PTHR37987:SF1">
    <property type="entry name" value="OXO-4-HYDROXY-4-CARBOXY-5-UREIDOIMIDAZOLINE DECARBOXYLASE DOMAIN-CONTAINING PROTEIN"/>
    <property type="match status" value="1"/>
</dbReference>
<dbReference type="InterPro" id="IPR018020">
    <property type="entry name" value="OHCU_decarboxylase"/>
</dbReference>
<feature type="region of interest" description="Disordered" evidence="2">
    <location>
        <begin position="92"/>
        <end position="112"/>
    </location>
</feature>
<dbReference type="SUPFAM" id="SSF158694">
    <property type="entry name" value="UraD-Like"/>
    <property type="match status" value="1"/>
</dbReference>